<evidence type="ECO:0000313" key="3">
    <source>
        <dbReference type="Proteomes" id="UP000014071"/>
    </source>
</evidence>
<feature type="compositionally biased region" description="Basic and acidic residues" evidence="1">
    <location>
        <begin position="118"/>
        <end position="131"/>
    </location>
</feature>
<dbReference type="EMBL" id="DF238772">
    <property type="protein sequence ID" value="GAC93119.1"/>
    <property type="molecule type" value="Genomic_DNA"/>
</dbReference>
<gene>
    <name evidence="2" type="ORF">PHSY_000681</name>
</gene>
<dbReference type="RefSeq" id="XP_012186706.1">
    <property type="nucleotide sequence ID" value="XM_012331316.1"/>
</dbReference>
<feature type="region of interest" description="Disordered" evidence="1">
    <location>
        <begin position="31"/>
        <end position="141"/>
    </location>
</feature>
<proteinExistence type="predicted"/>
<keyword evidence="3" id="KW-1185">Reference proteome</keyword>
<name>R9NX21_PSEHS</name>
<reference evidence="3" key="1">
    <citation type="journal article" date="2013" name="Genome Announc.">
        <title>Draft genome sequence of the basidiomycetous yeast-like fungus Pseudozyma hubeiensis SY62, which produces an abundant amount of the biosurfactant mannosylerythritol lipids.</title>
        <authorList>
            <person name="Konishi M."/>
            <person name="Hatada Y."/>
            <person name="Horiuchi J."/>
        </authorList>
    </citation>
    <scope>NUCLEOTIDE SEQUENCE [LARGE SCALE GENOMIC DNA]</scope>
    <source>
        <strain evidence="3">SY62</strain>
    </source>
</reference>
<evidence type="ECO:0000256" key="1">
    <source>
        <dbReference type="SAM" id="MobiDB-lite"/>
    </source>
</evidence>
<dbReference type="GeneID" id="24105985"/>
<accession>R9NX21</accession>
<sequence>MSISLFRTVALRRTPTATAAPLSFGFRNITTSPAVRSAVKPGSESEANTPGSGSTEEIANSEGAYDGSRTSPQSSSSKIESETSADMSSSSADASTSAAPTKSTHQSDRRPSKQQHPTPDKSDFGATEARKQGGRGSSKSQ</sequence>
<dbReference type="Proteomes" id="UP000014071">
    <property type="component" value="Unassembled WGS sequence"/>
</dbReference>
<protein>
    <submittedName>
        <fullName evidence="2">Uncharacterized protein</fullName>
    </submittedName>
</protein>
<dbReference type="OrthoDB" id="3205926at2759"/>
<evidence type="ECO:0000313" key="2">
    <source>
        <dbReference type="EMBL" id="GAC93119.1"/>
    </source>
</evidence>
<feature type="compositionally biased region" description="Polar residues" evidence="1">
    <location>
        <begin position="45"/>
        <end position="58"/>
    </location>
</feature>
<feature type="compositionally biased region" description="Low complexity" evidence="1">
    <location>
        <begin position="70"/>
        <end position="99"/>
    </location>
</feature>
<dbReference type="AlphaFoldDB" id="R9NX21"/>
<organism evidence="2 3">
    <name type="scientific">Pseudozyma hubeiensis (strain SY62)</name>
    <name type="common">Yeast</name>
    <dbReference type="NCBI Taxonomy" id="1305764"/>
    <lineage>
        <taxon>Eukaryota</taxon>
        <taxon>Fungi</taxon>
        <taxon>Dikarya</taxon>
        <taxon>Basidiomycota</taxon>
        <taxon>Ustilaginomycotina</taxon>
        <taxon>Ustilaginomycetes</taxon>
        <taxon>Ustilaginales</taxon>
        <taxon>Ustilaginaceae</taxon>
        <taxon>Pseudozyma</taxon>
    </lineage>
</organism>
<dbReference type="eggNOG" id="ENOG502TI1X">
    <property type="taxonomic scope" value="Eukaryota"/>
</dbReference>
<dbReference type="HOGENOM" id="CLU_1897754_0_0_1"/>